<proteinExistence type="predicted"/>
<protein>
    <submittedName>
        <fullName evidence="1">Uncharacterized protein</fullName>
    </submittedName>
</protein>
<sequence length="216" mass="25188">MQPNHLRAPMFDLIDALLFDDDFVQLWEPQYDAIAHDEAEYQSLVQAVRKDVDSIGAIREATLRRILEWKSARTKGHVHWWNYGLYIETVRDCLSMHGDDRLDAICKLPGVRERVGSTILHFIYPDTYPIFDIRTLEALRYLGADLGKSFSVNNYYRFREYLISTQVVLNRWTLRELDRAIFAFHKRSPEIFGATLGNGRRAQSTTHPYYCPRSGA</sequence>
<name>A0AAE6DHI4_CUPNH</name>
<evidence type="ECO:0000313" key="2">
    <source>
        <dbReference type="Proteomes" id="UP000296079"/>
    </source>
</evidence>
<dbReference type="Proteomes" id="UP000296079">
    <property type="component" value="Chromosome 1"/>
</dbReference>
<dbReference type="AlphaFoldDB" id="A0AAE6DHI4"/>
<dbReference type="EMBL" id="CP039287">
    <property type="protein sequence ID" value="QCC02050.1"/>
    <property type="molecule type" value="Genomic_DNA"/>
</dbReference>
<evidence type="ECO:0000313" key="1">
    <source>
        <dbReference type="EMBL" id="QCC02050.1"/>
    </source>
</evidence>
<reference evidence="1 2" key="1">
    <citation type="submission" date="2019-04" db="EMBL/GenBank/DDBJ databases">
        <title>Long-read de novo sequencing of Cupriavidus necator H16.</title>
        <authorList>
            <person name="Little G.T."/>
            <person name="Ehsaan M."/>
            <person name="Arenas-Lopez C."/>
            <person name="Jawed K."/>
            <person name="Winzer K."/>
            <person name="Kovacs K."/>
            <person name="Malys N."/>
            <person name="Minton N.P."/>
        </authorList>
    </citation>
    <scope>NUCLEOTIDE SEQUENCE [LARGE SCALE GENOMIC DNA]</scope>
    <source>
        <strain evidence="1 2">H16</strain>
    </source>
</reference>
<accession>A0AAE6DHI4</accession>
<organism evidence="1 2">
    <name type="scientific">Cupriavidus necator (strain ATCC 17699 / DSM 428 / KCTC 22496 / NCIMB 10442 / H16 / Stanier 337)</name>
    <name type="common">Ralstonia eutropha</name>
    <dbReference type="NCBI Taxonomy" id="381666"/>
    <lineage>
        <taxon>Bacteria</taxon>
        <taxon>Pseudomonadati</taxon>
        <taxon>Pseudomonadota</taxon>
        <taxon>Betaproteobacteria</taxon>
        <taxon>Burkholderiales</taxon>
        <taxon>Burkholderiaceae</taxon>
        <taxon>Cupriavidus</taxon>
    </lineage>
</organism>
<gene>
    <name evidence="1" type="ORF">E6A55_16395</name>
</gene>